<organism evidence="9 10">
    <name type="scientific">Vanrija albida</name>
    <dbReference type="NCBI Taxonomy" id="181172"/>
    <lineage>
        <taxon>Eukaryota</taxon>
        <taxon>Fungi</taxon>
        <taxon>Dikarya</taxon>
        <taxon>Basidiomycota</taxon>
        <taxon>Agaricomycotina</taxon>
        <taxon>Tremellomycetes</taxon>
        <taxon>Trichosporonales</taxon>
        <taxon>Trichosporonaceae</taxon>
        <taxon>Vanrija</taxon>
    </lineage>
</organism>
<evidence type="ECO:0000259" key="8">
    <source>
        <dbReference type="Pfam" id="PF16198"/>
    </source>
</evidence>
<dbReference type="Pfam" id="PF01509">
    <property type="entry name" value="TruB_N"/>
    <property type="match status" value="1"/>
</dbReference>
<sequence>MPKAPPTPPLPLNGLFPIAKPRGPPSMQVIEAINPLLLESRLFQDTEKAELHTRNVANSKYTKRKRNTTHEGLKIGQGGTLDPLADGVLVIGVNRGTKHLQRFLDCTKEYESIGILGATTTTMDAEGEILSTGVSDGITREHVESVLDKFRGKIMQTPPIFSALKMDGKPLYEYAREGKPLPRAIPVRECDVSIDLVDFKPAEVVAGDGGHTYAWPEKHLSPKEKETFRKLDQMVADAAGDSAAESKLDFDTVVPEISATTGLRPATFTVRMTVSRGTYVRSIVHDIGLALGCGAHVVKLTRTRQGEFVLHGDDELLAAHQAAAQVKVEVDDEEAAMNAAAAKVEVDDEEAAMNAGPSKPKHAPLAHPDGPTTPCIPWEVFERALQERTATIEAESQEREELAMSGVSPDEVNKRLGKKAILQRRREGELKEWEVMLLQRFVPVALPVVRDSKSRAAGLY</sequence>
<dbReference type="GeneID" id="95985390"/>
<evidence type="ECO:0000256" key="2">
    <source>
        <dbReference type="ARBA" id="ARBA00008999"/>
    </source>
</evidence>
<dbReference type="InterPro" id="IPR020103">
    <property type="entry name" value="PsdUridine_synth_cat_dom_sf"/>
</dbReference>
<evidence type="ECO:0000256" key="3">
    <source>
        <dbReference type="ARBA" id="ARBA00012787"/>
    </source>
</evidence>
<evidence type="ECO:0000256" key="6">
    <source>
        <dbReference type="SAM" id="MobiDB-lite"/>
    </source>
</evidence>
<evidence type="ECO:0000313" key="9">
    <source>
        <dbReference type="EMBL" id="KAL1410339.1"/>
    </source>
</evidence>
<evidence type="ECO:0000256" key="5">
    <source>
        <dbReference type="ARBA" id="ARBA00023235"/>
    </source>
</evidence>
<dbReference type="HAMAP" id="MF_01080">
    <property type="entry name" value="TruB_bact"/>
    <property type="match status" value="1"/>
</dbReference>
<dbReference type="EMBL" id="JBBXJM010000003">
    <property type="protein sequence ID" value="KAL1410339.1"/>
    <property type="molecule type" value="Genomic_DNA"/>
</dbReference>
<dbReference type="Proteomes" id="UP001565368">
    <property type="component" value="Unassembled WGS sequence"/>
</dbReference>
<keyword evidence="4" id="KW-0819">tRNA processing</keyword>
<feature type="region of interest" description="Disordered" evidence="6">
    <location>
        <begin position="344"/>
        <end position="370"/>
    </location>
</feature>
<dbReference type="PANTHER" id="PTHR13767:SF2">
    <property type="entry name" value="PSEUDOURIDYLATE SYNTHASE TRUB1"/>
    <property type="match status" value="1"/>
</dbReference>
<comment type="caution">
    <text evidence="9">The sequence shown here is derived from an EMBL/GenBank/DDBJ whole genome shotgun (WGS) entry which is preliminary data.</text>
</comment>
<keyword evidence="5 9" id="KW-0413">Isomerase</keyword>
<dbReference type="EC" id="5.4.99.25" evidence="3"/>
<evidence type="ECO:0000259" key="7">
    <source>
        <dbReference type="Pfam" id="PF01509"/>
    </source>
</evidence>
<dbReference type="Gene3D" id="3.30.2350.10">
    <property type="entry name" value="Pseudouridine synthase"/>
    <property type="match status" value="1"/>
</dbReference>
<dbReference type="InterPro" id="IPR014780">
    <property type="entry name" value="tRNA_psdUridine_synth_TruB"/>
</dbReference>
<reference evidence="9 10" key="1">
    <citation type="submission" date="2023-08" db="EMBL/GenBank/DDBJ databases">
        <title>Annotated Genome Sequence of Vanrija albida AlHP1.</title>
        <authorList>
            <person name="Herzog R."/>
        </authorList>
    </citation>
    <scope>NUCLEOTIDE SEQUENCE [LARGE SCALE GENOMIC DNA]</scope>
    <source>
        <strain evidence="9 10">AlHP1</strain>
    </source>
</reference>
<protein>
    <recommendedName>
        <fullName evidence="3">tRNA pseudouridine(55) synthase</fullName>
        <ecNumber evidence="3">5.4.99.25</ecNumber>
    </recommendedName>
</protein>
<comment type="similarity">
    <text evidence="2">Belongs to the pseudouridine synthase TruB family.</text>
</comment>
<evidence type="ECO:0000313" key="10">
    <source>
        <dbReference type="Proteomes" id="UP001565368"/>
    </source>
</evidence>
<evidence type="ECO:0000256" key="4">
    <source>
        <dbReference type="ARBA" id="ARBA00022694"/>
    </source>
</evidence>
<dbReference type="InterPro" id="IPR032819">
    <property type="entry name" value="TruB_C"/>
</dbReference>
<feature type="domain" description="Pseudouridine synthase II N-terminal" evidence="7">
    <location>
        <begin position="74"/>
        <end position="199"/>
    </location>
</feature>
<accession>A0ABR3Q6H7</accession>
<keyword evidence="10" id="KW-1185">Reference proteome</keyword>
<dbReference type="InterPro" id="IPR002501">
    <property type="entry name" value="PsdUridine_synth_N"/>
</dbReference>
<gene>
    <name evidence="9" type="primary">PUS4</name>
    <name evidence="9" type="ORF">Q8F55_004347</name>
</gene>
<dbReference type="GO" id="GO:0160148">
    <property type="term" value="F:tRNA pseudouridine(55) synthase activity"/>
    <property type="evidence" value="ECO:0007669"/>
    <property type="project" value="UniProtKB-EC"/>
</dbReference>
<evidence type="ECO:0000256" key="1">
    <source>
        <dbReference type="ARBA" id="ARBA00001166"/>
    </source>
</evidence>
<comment type="catalytic activity">
    <reaction evidence="1">
        <text>a uridine in mRNA = a pseudouridine in mRNA</text>
        <dbReference type="Rhea" id="RHEA:56644"/>
        <dbReference type="Rhea" id="RHEA-COMP:14658"/>
        <dbReference type="Rhea" id="RHEA-COMP:14659"/>
        <dbReference type="ChEBI" id="CHEBI:65314"/>
        <dbReference type="ChEBI" id="CHEBI:65315"/>
    </reaction>
</comment>
<dbReference type="Pfam" id="PF16198">
    <property type="entry name" value="TruB_C_2"/>
    <property type="match status" value="1"/>
</dbReference>
<name>A0ABR3Q6H7_9TREE</name>
<dbReference type="RefSeq" id="XP_069210283.1">
    <property type="nucleotide sequence ID" value="XM_069352865.1"/>
</dbReference>
<dbReference type="PANTHER" id="PTHR13767">
    <property type="entry name" value="TRNA-PSEUDOURIDINE SYNTHASE"/>
    <property type="match status" value="1"/>
</dbReference>
<dbReference type="SUPFAM" id="SSF55120">
    <property type="entry name" value="Pseudouridine synthase"/>
    <property type="match status" value="1"/>
</dbReference>
<feature type="domain" description="tRNA pseudouridylate synthase B C-terminal" evidence="8">
    <location>
        <begin position="281"/>
        <end position="327"/>
    </location>
</feature>
<proteinExistence type="inferred from homology"/>